<evidence type="ECO:0000313" key="4">
    <source>
        <dbReference type="Proteomes" id="UP000614047"/>
    </source>
</evidence>
<keyword evidence="2" id="KW-0812">Transmembrane</keyword>
<dbReference type="Proteomes" id="UP000614047">
    <property type="component" value="Unassembled WGS sequence"/>
</dbReference>
<feature type="transmembrane region" description="Helical" evidence="2">
    <location>
        <begin position="49"/>
        <end position="70"/>
    </location>
</feature>
<protein>
    <recommendedName>
        <fullName evidence="5">CU044_5270 family protein</fullName>
    </recommendedName>
</protein>
<keyword evidence="2" id="KW-0472">Membrane</keyword>
<dbReference type="AlphaFoldDB" id="A0A931GNK4"/>
<evidence type="ECO:0008006" key="5">
    <source>
        <dbReference type="Google" id="ProtNLM"/>
    </source>
</evidence>
<comment type="caution">
    <text evidence="3">The sequence shown here is derived from an EMBL/GenBank/DDBJ whole genome shotgun (WGS) entry which is preliminary data.</text>
</comment>
<evidence type="ECO:0000256" key="2">
    <source>
        <dbReference type="SAM" id="Phobius"/>
    </source>
</evidence>
<accession>A0A931GNK4</accession>
<dbReference type="RefSeq" id="WP_197012204.1">
    <property type="nucleotide sequence ID" value="NZ_BAABES010000004.1"/>
</dbReference>
<keyword evidence="4" id="KW-1185">Reference proteome</keyword>
<gene>
    <name evidence="3" type="ORF">IW256_003729</name>
</gene>
<name>A0A931GNK4_9ACTN</name>
<feature type="compositionally biased region" description="Polar residues" evidence="1">
    <location>
        <begin position="366"/>
        <end position="375"/>
    </location>
</feature>
<dbReference type="EMBL" id="JADOUA010000001">
    <property type="protein sequence ID" value="MBG6089616.1"/>
    <property type="molecule type" value="Genomic_DNA"/>
</dbReference>
<proteinExistence type="predicted"/>
<organism evidence="3 4">
    <name type="scientific">Actinomadura viridis</name>
    <dbReference type="NCBI Taxonomy" id="58110"/>
    <lineage>
        <taxon>Bacteria</taxon>
        <taxon>Bacillati</taxon>
        <taxon>Actinomycetota</taxon>
        <taxon>Actinomycetes</taxon>
        <taxon>Streptosporangiales</taxon>
        <taxon>Thermomonosporaceae</taxon>
        <taxon>Actinomadura</taxon>
    </lineage>
</organism>
<dbReference type="InterPro" id="IPR047789">
    <property type="entry name" value="CU044_5270-like"/>
</dbReference>
<evidence type="ECO:0000313" key="3">
    <source>
        <dbReference type="EMBL" id="MBG6089616.1"/>
    </source>
</evidence>
<evidence type="ECO:0000256" key="1">
    <source>
        <dbReference type="SAM" id="MobiDB-lite"/>
    </source>
</evidence>
<reference evidence="3" key="1">
    <citation type="submission" date="2020-11" db="EMBL/GenBank/DDBJ databases">
        <title>Sequencing the genomes of 1000 actinobacteria strains.</title>
        <authorList>
            <person name="Klenk H.-P."/>
        </authorList>
    </citation>
    <scope>NUCLEOTIDE SEQUENCE</scope>
    <source>
        <strain evidence="3">DSM 43175</strain>
    </source>
</reference>
<keyword evidence="2" id="KW-1133">Transmembrane helix</keyword>
<dbReference type="NCBIfam" id="NF038083">
    <property type="entry name" value="CU044_5270_fam"/>
    <property type="match status" value="1"/>
</dbReference>
<sequence>MDEMRMVHQLLDPPPPPAEVRDRVRQRVLAAPTRHEAVRAHQRSRVRRLPLALGVVVAAAAIAVTAIVAVPRSTQQPTGAGIHSLAARDVLLVAADRTEQATTTTGHYWHTQIRTGTLIRVGTKKDPYVIEREQLREQWIARDPRGRSWFITRDATALPRSNADEKAWKRAGSPRRWHLNDQGVTAVPIEGNDLVTNGQWASAVPGDPSGRALHLGNWWATVRDVQELPADPLRLKEQIVQKSNSSKDMFDPNTPKQSDTLAFQVGAQLLLDVPVTPKVRAAAYRMLAGLPGVRSLGRLKDPLGRPGVGVAMPEARSDGSILERQLIIDPGTGLLLADQEIVIRPGGSWLKAGWRETYSARQNANWTTTEPTLPMTNCAAPSAPPECH</sequence>
<feature type="region of interest" description="Disordered" evidence="1">
    <location>
        <begin position="366"/>
        <end position="388"/>
    </location>
</feature>